<proteinExistence type="predicted"/>
<evidence type="ECO:0000313" key="2">
    <source>
        <dbReference type="EMBL" id="JAD74512.1"/>
    </source>
</evidence>
<keyword evidence="1" id="KW-0812">Transmembrane</keyword>
<protein>
    <submittedName>
        <fullName evidence="2">Uncharacterized protein</fullName>
    </submittedName>
</protein>
<organism evidence="2">
    <name type="scientific">Arundo donax</name>
    <name type="common">Giant reed</name>
    <name type="synonym">Donax arundinaceus</name>
    <dbReference type="NCBI Taxonomy" id="35708"/>
    <lineage>
        <taxon>Eukaryota</taxon>
        <taxon>Viridiplantae</taxon>
        <taxon>Streptophyta</taxon>
        <taxon>Embryophyta</taxon>
        <taxon>Tracheophyta</taxon>
        <taxon>Spermatophyta</taxon>
        <taxon>Magnoliopsida</taxon>
        <taxon>Liliopsida</taxon>
        <taxon>Poales</taxon>
        <taxon>Poaceae</taxon>
        <taxon>PACMAD clade</taxon>
        <taxon>Arundinoideae</taxon>
        <taxon>Arundineae</taxon>
        <taxon>Arundo</taxon>
    </lineage>
</organism>
<name>A0A0A9CSP3_ARUDO</name>
<reference evidence="2" key="1">
    <citation type="submission" date="2014-09" db="EMBL/GenBank/DDBJ databases">
        <authorList>
            <person name="Magalhaes I.L.F."/>
            <person name="Oliveira U."/>
            <person name="Santos F.R."/>
            <person name="Vidigal T.H.D.A."/>
            <person name="Brescovit A.D."/>
            <person name="Santos A.J."/>
        </authorList>
    </citation>
    <scope>NUCLEOTIDE SEQUENCE</scope>
    <source>
        <tissue evidence="2">Shoot tissue taken approximately 20 cm above the soil surface</tissue>
    </source>
</reference>
<keyword evidence="1" id="KW-1133">Transmembrane helix</keyword>
<accession>A0A0A9CSP3</accession>
<dbReference type="AlphaFoldDB" id="A0A0A9CSP3"/>
<sequence>MHKLGSIFFRTNWSEVYRPACIIGISQEVYRKQFNSELAYQTGPYFTCLLCVSMAPIPIALLLAFWVLLELCFAI</sequence>
<reference evidence="2" key="2">
    <citation type="journal article" date="2015" name="Data Brief">
        <title>Shoot transcriptome of the giant reed, Arundo donax.</title>
        <authorList>
            <person name="Barrero R.A."/>
            <person name="Guerrero F.D."/>
            <person name="Moolhuijzen P."/>
            <person name="Goolsby J.A."/>
            <person name="Tidwell J."/>
            <person name="Bellgard S.E."/>
            <person name="Bellgard M.I."/>
        </authorList>
    </citation>
    <scope>NUCLEOTIDE SEQUENCE</scope>
    <source>
        <tissue evidence="2">Shoot tissue taken approximately 20 cm above the soil surface</tissue>
    </source>
</reference>
<dbReference type="EMBL" id="GBRH01223383">
    <property type="protein sequence ID" value="JAD74512.1"/>
    <property type="molecule type" value="Transcribed_RNA"/>
</dbReference>
<keyword evidence="1" id="KW-0472">Membrane</keyword>
<evidence type="ECO:0000256" key="1">
    <source>
        <dbReference type="SAM" id="Phobius"/>
    </source>
</evidence>
<feature type="transmembrane region" description="Helical" evidence="1">
    <location>
        <begin position="44"/>
        <end position="69"/>
    </location>
</feature>